<keyword evidence="3" id="KW-0963">Cytoplasm</keyword>
<evidence type="ECO:0000313" key="6">
    <source>
        <dbReference type="EMBL" id="SFP26308.1"/>
    </source>
</evidence>
<evidence type="ECO:0000259" key="5">
    <source>
        <dbReference type="Pfam" id="PF00582"/>
    </source>
</evidence>
<comment type="function">
    <text evidence="4">Required for resistance to DNA-damaging agents.</text>
</comment>
<dbReference type="PANTHER" id="PTHR47892:SF1">
    <property type="entry name" value="UNIVERSAL STRESS PROTEIN E"/>
    <property type="match status" value="1"/>
</dbReference>
<dbReference type="InterPro" id="IPR006016">
    <property type="entry name" value="UspA"/>
</dbReference>
<dbReference type="Proteomes" id="UP000198784">
    <property type="component" value="Unassembled WGS sequence"/>
</dbReference>
<dbReference type="InterPro" id="IPR006015">
    <property type="entry name" value="Universal_stress_UspA"/>
</dbReference>
<dbReference type="AlphaFoldDB" id="A0A1I5NWX6"/>
<dbReference type="EMBL" id="FOWX01000007">
    <property type="protein sequence ID" value="SFP26308.1"/>
    <property type="molecule type" value="Genomic_DNA"/>
</dbReference>
<reference evidence="7" key="1">
    <citation type="submission" date="2016-10" db="EMBL/GenBank/DDBJ databases">
        <authorList>
            <person name="Varghese N."/>
            <person name="Submissions S."/>
        </authorList>
    </citation>
    <scope>NUCLEOTIDE SEQUENCE [LARGE SCALE GENOMIC DNA]</scope>
    <source>
        <strain evidence="7">DSM 17834</strain>
    </source>
</reference>
<dbReference type="GO" id="GO:0005737">
    <property type="term" value="C:cytoplasm"/>
    <property type="evidence" value="ECO:0007669"/>
    <property type="project" value="UniProtKB-SubCell"/>
</dbReference>
<dbReference type="Gene3D" id="3.40.50.12370">
    <property type="match status" value="1"/>
</dbReference>
<sequence>MSQYQRLLLIADPGMRQSPALQRAVALVEACGGSLHIAAISGPFATLWLLDKSTEAQVREDFLRQQQAHLKAEVDRLSAKGIAVTSEAVWTDTPIEEILRHIHHAQADLIIKDTRHEPILQRAFITPLDWRLLRECPVPLHFVSAAEHPLPRRIVAAVDLSQAENRVSDMNERILAAASELALQCNAELHLLHVYEQSPAYLAYAAAPVSWTPEFLEELTSLMHTTFDQFAEQHAVPPQRRHVVQGSPIRVISDFATREHMDAVVMGTLDRKGLEKVLGSTTEQTLYQIPSSILVIRPV</sequence>
<dbReference type="PANTHER" id="PTHR47892">
    <property type="entry name" value="UNIVERSAL STRESS PROTEIN E"/>
    <property type="match status" value="1"/>
</dbReference>
<proteinExistence type="inferred from homology"/>
<evidence type="ECO:0000256" key="3">
    <source>
        <dbReference type="ARBA" id="ARBA00022490"/>
    </source>
</evidence>
<keyword evidence="7" id="KW-1185">Reference proteome</keyword>
<comment type="similarity">
    <text evidence="2">Belongs to the universal stress protein A family.</text>
</comment>
<evidence type="ECO:0000256" key="2">
    <source>
        <dbReference type="ARBA" id="ARBA00008791"/>
    </source>
</evidence>
<protein>
    <submittedName>
        <fullName evidence="6">Universal stress protein E</fullName>
    </submittedName>
</protein>
<evidence type="ECO:0000256" key="4">
    <source>
        <dbReference type="ARBA" id="ARBA00037131"/>
    </source>
</evidence>
<organism evidence="6 7">
    <name type="scientific">Pseudomonas borbori</name>
    <dbReference type="NCBI Taxonomy" id="289003"/>
    <lineage>
        <taxon>Bacteria</taxon>
        <taxon>Pseudomonadati</taxon>
        <taxon>Pseudomonadota</taxon>
        <taxon>Gammaproteobacteria</taxon>
        <taxon>Pseudomonadales</taxon>
        <taxon>Pseudomonadaceae</taxon>
        <taxon>Pseudomonas</taxon>
    </lineage>
</organism>
<dbReference type="RefSeq" id="WP_170862172.1">
    <property type="nucleotide sequence ID" value="NZ_FOWX01000007.1"/>
</dbReference>
<dbReference type="STRING" id="289003.SAMN05216190_107122"/>
<dbReference type="SUPFAM" id="SSF52402">
    <property type="entry name" value="Adenine nucleotide alpha hydrolases-like"/>
    <property type="match status" value="2"/>
</dbReference>
<comment type="subcellular location">
    <subcellularLocation>
        <location evidence="1">Cytoplasm</location>
    </subcellularLocation>
</comment>
<feature type="domain" description="UspA" evidence="5">
    <location>
        <begin position="4"/>
        <end position="143"/>
    </location>
</feature>
<accession>A0A1I5NWX6</accession>
<name>A0A1I5NWX6_9PSED</name>
<evidence type="ECO:0000313" key="7">
    <source>
        <dbReference type="Proteomes" id="UP000198784"/>
    </source>
</evidence>
<dbReference type="Pfam" id="PF00582">
    <property type="entry name" value="Usp"/>
    <property type="match status" value="2"/>
</dbReference>
<gene>
    <name evidence="6" type="ORF">SAMN05216190_107122</name>
</gene>
<dbReference type="PRINTS" id="PR01438">
    <property type="entry name" value="UNVRSLSTRESS"/>
</dbReference>
<evidence type="ECO:0000256" key="1">
    <source>
        <dbReference type="ARBA" id="ARBA00004496"/>
    </source>
</evidence>
<feature type="domain" description="UspA" evidence="5">
    <location>
        <begin position="152"/>
        <end position="297"/>
    </location>
</feature>